<feature type="region of interest" description="Disordered" evidence="1">
    <location>
        <begin position="232"/>
        <end position="259"/>
    </location>
</feature>
<name>A0A7S1YQQ3_9STRA</name>
<feature type="compositionally biased region" description="Basic and acidic residues" evidence="1">
    <location>
        <begin position="238"/>
        <end position="249"/>
    </location>
</feature>
<dbReference type="PANTHER" id="PTHR43689">
    <property type="entry name" value="HYDROLASE"/>
    <property type="match status" value="1"/>
</dbReference>
<protein>
    <recommendedName>
        <fullName evidence="2">AB hydrolase-1 domain-containing protein</fullName>
    </recommendedName>
</protein>
<dbReference type="AlphaFoldDB" id="A0A7S1YQQ3"/>
<evidence type="ECO:0000259" key="2">
    <source>
        <dbReference type="Pfam" id="PF00561"/>
    </source>
</evidence>
<feature type="domain" description="AB hydrolase-1" evidence="2">
    <location>
        <begin position="268"/>
        <end position="583"/>
    </location>
</feature>
<gene>
    <name evidence="3" type="ORF">DBRI1063_LOCUS2926</name>
</gene>
<proteinExistence type="predicted"/>
<organism evidence="3">
    <name type="scientific">Ditylum brightwellii</name>
    <dbReference type="NCBI Taxonomy" id="49249"/>
    <lineage>
        <taxon>Eukaryota</taxon>
        <taxon>Sar</taxon>
        <taxon>Stramenopiles</taxon>
        <taxon>Ochrophyta</taxon>
        <taxon>Bacillariophyta</taxon>
        <taxon>Mediophyceae</taxon>
        <taxon>Lithodesmiophycidae</taxon>
        <taxon>Lithodesmiales</taxon>
        <taxon>Lithodesmiaceae</taxon>
        <taxon>Ditylum</taxon>
    </lineage>
</organism>
<accession>A0A7S1YQQ3</accession>
<dbReference type="SUPFAM" id="SSF53474">
    <property type="entry name" value="alpha/beta-Hydrolases"/>
    <property type="match status" value="1"/>
</dbReference>
<dbReference type="Gene3D" id="3.40.50.1820">
    <property type="entry name" value="alpha/beta hydrolase"/>
    <property type="match status" value="1"/>
</dbReference>
<dbReference type="PANTHER" id="PTHR43689:SF1">
    <property type="entry name" value="ALPHA_BETA-HYDROLASES SUPERFAMILY PROTEIN"/>
    <property type="match status" value="1"/>
</dbReference>
<dbReference type="EMBL" id="HBGN01004411">
    <property type="protein sequence ID" value="CAD9316519.1"/>
    <property type="molecule type" value="Transcribed_RNA"/>
</dbReference>
<evidence type="ECO:0000256" key="1">
    <source>
        <dbReference type="SAM" id="MobiDB-lite"/>
    </source>
</evidence>
<reference evidence="3" key="1">
    <citation type="submission" date="2021-01" db="EMBL/GenBank/DDBJ databases">
        <authorList>
            <person name="Corre E."/>
            <person name="Pelletier E."/>
            <person name="Niang G."/>
            <person name="Scheremetjew M."/>
            <person name="Finn R."/>
            <person name="Kale V."/>
            <person name="Holt S."/>
            <person name="Cochrane G."/>
            <person name="Meng A."/>
            <person name="Brown T."/>
            <person name="Cohen L."/>
        </authorList>
    </citation>
    <scope>NUCLEOTIDE SEQUENCE</scope>
    <source>
        <strain evidence="3">Pop2</strain>
    </source>
</reference>
<evidence type="ECO:0000313" key="3">
    <source>
        <dbReference type="EMBL" id="CAD9316519.1"/>
    </source>
</evidence>
<feature type="region of interest" description="Disordered" evidence="1">
    <location>
        <begin position="43"/>
        <end position="76"/>
    </location>
</feature>
<dbReference type="Pfam" id="PF00561">
    <property type="entry name" value="Abhydrolase_1"/>
    <property type="match status" value="1"/>
</dbReference>
<dbReference type="InterPro" id="IPR029058">
    <property type="entry name" value="AB_hydrolase_fold"/>
</dbReference>
<feature type="compositionally biased region" description="Low complexity" evidence="1">
    <location>
        <begin position="47"/>
        <end position="75"/>
    </location>
</feature>
<dbReference type="InterPro" id="IPR000073">
    <property type="entry name" value="AB_hydrolase_1"/>
</dbReference>
<feature type="region of interest" description="Disordered" evidence="1">
    <location>
        <begin position="349"/>
        <end position="369"/>
    </location>
</feature>
<sequence length="601" mass="66607">MVKMMRMLEMMIQMVPSSGKEGKNDLTATTTSAFCQQMIRNRTSGNSSDRFTSLSSTSSSSTAQFDSSSSSQVFSQKEDYQNASKYDEYLHPMPSQLHPIYRPIPILWKSFIYAFSFVISKFWALTKTAASTQGQIQSGKTLKQFLVVLTRALVIAVTTSTILQDIYLPPSRVSMSTLIQNQWLPSSLSRYEIISPLFTLHMDSNVSEGKSKETDTDMTLLQTIPPIGVHYLQYNNDGNEKDGNKKDEEQSNQTNDVIQPTKKHNFDAVYFNHGFGASSLSWLPAIPSLVQTLKGKVGIAHDAVGFGFTERPSSSSSSVEKSSRVENELAMYTSAGSAALGLSLLNRATSSTDNNNNNKDVDATPTKSSPSAVALLGHSRGSVATLRMALDLPSSTRKFIVLVSPFLMNESKSSSIASKTTTTSLFQSFDIPVKKKTAVTDAINAIKYVMFGIPVQYILRRLVGGKNFWRKGLQAAWGDPNKLTNNDVLRFQYPSIGKGWEKGILSYVKSVATMKSSYMPTYPGGEEQLLQDVLKLPNTYVAIVHGTKDRVVPSSYNEKYTAFYPNLRFVKMDGFGHDPFEEDVDIFVDVVKDLMKDAKFQ</sequence>